<sequence>MAQDEEAHEGEAGDDTDSEEGVMVLDEDERYAQWEQEEEKMRVILASADRENQDDDTVEEGMDAEPIELEDLLGLMKPEMFANFPNLDDEYFDWDEILDPSSPEPVARLLFLLS</sequence>
<keyword evidence="3" id="KW-1185">Reference proteome</keyword>
<accession>A0A292PZV0</accession>
<organism evidence="2 3">
    <name type="scientific">Tuber aestivum</name>
    <name type="common">summer truffle</name>
    <dbReference type="NCBI Taxonomy" id="59557"/>
    <lineage>
        <taxon>Eukaryota</taxon>
        <taxon>Fungi</taxon>
        <taxon>Dikarya</taxon>
        <taxon>Ascomycota</taxon>
        <taxon>Pezizomycotina</taxon>
        <taxon>Pezizomycetes</taxon>
        <taxon>Pezizales</taxon>
        <taxon>Tuberaceae</taxon>
        <taxon>Tuber</taxon>
    </lineage>
</organism>
<gene>
    <name evidence="2" type="ORF">GSTUAT00003286001</name>
</gene>
<dbReference type="EMBL" id="LN890987">
    <property type="protein sequence ID" value="CUS12674.1"/>
    <property type="molecule type" value="Genomic_DNA"/>
</dbReference>
<reference evidence="2" key="1">
    <citation type="submission" date="2015-10" db="EMBL/GenBank/DDBJ databases">
        <authorList>
            <person name="Regsiter A."/>
            <person name="william w."/>
        </authorList>
    </citation>
    <scope>NUCLEOTIDE SEQUENCE</scope>
    <source>
        <strain evidence="2">Montdore</strain>
    </source>
</reference>
<evidence type="ECO:0000256" key="1">
    <source>
        <dbReference type="SAM" id="MobiDB-lite"/>
    </source>
</evidence>
<evidence type="ECO:0000313" key="2">
    <source>
        <dbReference type="EMBL" id="CUS12674.1"/>
    </source>
</evidence>
<dbReference type="AlphaFoldDB" id="A0A292PZV0"/>
<proteinExistence type="predicted"/>
<feature type="region of interest" description="Disordered" evidence="1">
    <location>
        <begin position="1"/>
        <end position="22"/>
    </location>
</feature>
<dbReference type="Proteomes" id="UP001412239">
    <property type="component" value="Unassembled WGS sequence"/>
</dbReference>
<evidence type="ECO:0000313" key="3">
    <source>
        <dbReference type="Proteomes" id="UP001412239"/>
    </source>
</evidence>
<protein>
    <submittedName>
        <fullName evidence="2">Uncharacterized protein</fullName>
    </submittedName>
</protein>
<name>A0A292PZV0_9PEZI</name>